<feature type="compositionally biased region" description="Basic and acidic residues" evidence="1">
    <location>
        <begin position="369"/>
        <end position="384"/>
    </location>
</feature>
<sequence length="443" mass="48576">MRQRALTAGPSEPPSDQYRLFTSSLCDLVTNGRDIVICFRLPEICRERAGQGEDIQGGRAWGAQSANTPVFGTSCQPTGSCPIHFQPQSLSTIDAEQRESQPVFCDIIPIGNSYTPTAKVDPSSIPLPPQSPPVSTVSFSSRSSASRSSASYGSQDSVNSRSTAPTLHSNVNGHGHERQGSRSSQARVSIDGLGIRSEPVTREPSSTSEAEYPYDYDSDPHHATGSEEDTERKRKAEAKSNRKIADLEITNRSLLAINSSLEATKHKQAREIRELRRKLRESRLILPPPAYRAVKSSLPQDDEESDEEEEDEEDDADIIEGKDDEPYRRVKVMVEDLIESCKRALESKPEDFVGSSRGVAKVLTEEEVRNWRGDDNDTETRSTVDPDDTSFAGLRPLTPSRVAVPSSDDDLDSEDEVEASLLEPDIEPLAPLPPITITSSASP</sequence>
<evidence type="ECO:0000256" key="1">
    <source>
        <dbReference type="SAM" id="MobiDB-lite"/>
    </source>
</evidence>
<feature type="region of interest" description="Disordered" evidence="1">
    <location>
        <begin position="369"/>
        <end position="443"/>
    </location>
</feature>
<reference evidence="2" key="1">
    <citation type="submission" date="2014-01" db="EMBL/GenBank/DDBJ databases">
        <title>The genome of the white-rot fungus Pycnoporus cinnabarinus: a basidiomycete model with a versatile arsenal for lignocellulosic biomass breakdown.</title>
        <authorList>
            <person name="Levasseur A."/>
            <person name="Lomascolo A."/>
            <person name="Ruiz-Duenas F.J."/>
            <person name="Uzan E."/>
            <person name="Piumi F."/>
            <person name="Kues U."/>
            <person name="Ram A.F.J."/>
            <person name="Murat C."/>
            <person name="Haon M."/>
            <person name="Benoit I."/>
            <person name="Arfi Y."/>
            <person name="Chevret D."/>
            <person name="Drula E."/>
            <person name="Kwon M.J."/>
            <person name="Gouret P."/>
            <person name="Lesage-Meessen L."/>
            <person name="Lombard V."/>
            <person name="Mariette J."/>
            <person name="Noirot C."/>
            <person name="Park J."/>
            <person name="Patyshakuliyeva A."/>
            <person name="Wieneger R.A.B."/>
            <person name="Wosten H.A.B."/>
            <person name="Martin F."/>
            <person name="Coutinho P.M."/>
            <person name="de Vries R."/>
            <person name="Martinez A.T."/>
            <person name="Klopp C."/>
            <person name="Pontarotti P."/>
            <person name="Henrissat B."/>
            <person name="Record E."/>
        </authorList>
    </citation>
    <scope>NUCLEOTIDE SEQUENCE [LARGE SCALE GENOMIC DNA]</scope>
    <source>
        <strain evidence="2">BRFM137</strain>
    </source>
</reference>
<evidence type="ECO:0000313" key="3">
    <source>
        <dbReference type="Proteomes" id="UP000029665"/>
    </source>
</evidence>
<proteinExistence type="predicted"/>
<name>A0A060SFL6_PYCCI</name>
<feature type="compositionally biased region" description="Low complexity" evidence="1">
    <location>
        <begin position="133"/>
        <end position="157"/>
    </location>
</feature>
<gene>
    <name evidence="2" type="ORF">BN946_scf185007.g60</name>
</gene>
<organism evidence="2 3">
    <name type="scientific">Pycnoporus cinnabarinus</name>
    <name type="common">Cinnabar-red polypore</name>
    <name type="synonym">Trametes cinnabarina</name>
    <dbReference type="NCBI Taxonomy" id="5643"/>
    <lineage>
        <taxon>Eukaryota</taxon>
        <taxon>Fungi</taxon>
        <taxon>Dikarya</taxon>
        <taxon>Basidiomycota</taxon>
        <taxon>Agaricomycotina</taxon>
        <taxon>Agaricomycetes</taxon>
        <taxon>Polyporales</taxon>
        <taxon>Polyporaceae</taxon>
        <taxon>Trametes</taxon>
    </lineage>
</organism>
<dbReference type="AlphaFoldDB" id="A0A060SFL6"/>
<protein>
    <submittedName>
        <fullName evidence="2">Uncharacterized protein</fullName>
    </submittedName>
</protein>
<feature type="compositionally biased region" description="Acidic residues" evidence="1">
    <location>
        <begin position="300"/>
        <end position="318"/>
    </location>
</feature>
<evidence type="ECO:0000313" key="2">
    <source>
        <dbReference type="EMBL" id="CDO73006.1"/>
    </source>
</evidence>
<keyword evidence="3" id="KW-1185">Reference proteome</keyword>
<feature type="region of interest" description="Disordered" evidence="1">
    <location>
        <begin position="288"/>
        <end position="325"/>
    </location>
</feature>
<feature type="region of interest" description="Disordered" evidence="1">
    <location>
        <begin position="118"/>
        <end position="240"/>
    </location>
</feature>
<dbReference type="PANTHER" id="PTHR38701:SF1">
    <property type="entry name" value="UP-REGULATED DURING SEPTATION PROTEIN 1 DOMAIN-CONTAINING PROTEIN"/>
    <property type="match status" value="1"/>
</dbReference>
<comment type="caution">
    <text evidence="2">The sequence shown here is derived from an EMBL/GenBank/DDBJ whole genome shotgun (WGS) entry which is preliminary data.</text>
</comment>
<accession>A0A060SFL6</accession>
<dbReference type="EMBL" id="CCBP010000119">
    <property type="protein sequence ID" value="CDO73006.1"/>
    <property type="molecule type" value="Genomic_DNA"/>
</dbReference>
<dbReference type="OrthoDB" id="2555519at2759"/>
<feature type="compositionally biased region" description="Acidic residues" evidence="1">
    <location>
        <begin position="407"/>
        <end position="418"/>
    </location>
</feature>
<dbReference type="STRING" id="5643.A0A060SFL6"/>
<dbReference type="PANTHER" id="PTHR38701">
    <property type="entry name" value="CHROMOSOME 8, WHOLE GENOME SHOTGUN SEQUENCE"/>
    <property type="match status" value="1"/>
</dbReference>
<dbReference type="OMA" id="PYRRVKL"/>
<feature type="compositionally biased region" description="Polar residues" evidence="1">
    <location>
        <begin position="158"/>
        <end position="172"/>
    </location>
</feature>
<dbReference type="HOGENOM" id="CLU_618394_0_0_1"/>
<feature type="compositionally biased region" description="Basic and acidic residues" evidence="1">
    <location>
        <begin position="218"/>
        <end position="240"/>
    </location>
</feature>
<dbReference type="Proteomes" id="UP000029665">
    <property type="component" value="Unassembled WGS sequence"/>
</dbReference>